<dbReference type="Pfam" id="PF00005">
    <property type="entry name" value="ABC_tran"/>
    <property type="match status" value="1"/>
</dbReference>
<keyword evidence="1" id="KW-0813">Transport</keyword>
<organism evidence="3 4">
    <name type="scientific">Phakopsora pachyrhizi</name>
    <name type="common">Asian soybean rust disease fungus</name>
    <dbReference type="NCBI Taxonomy" id="170000"/>
    <lineage>
        <taxon>Eukaryota</taxon>
        <taxon>Fungi</taxon>
        <taxon>Dikarya</taxon>
        <taxon>Basidiomycota</taxon>
        <taxon>Pucciniomycotina</taxon>
        <taxon>Pucciniomycetes</taxon>
        <taxon>Pucciniales</taxon>
        <taxon>Phakopsoraceae</taxon>
        <taxon>Phakopsora</taxon>
    </lineage>
</organism>
<dbReference type="PANTHER" id="PTHR19241">
    <property type="entry name" value="ATP-BINDING CASSETTE TRANSPORTER"/>
    <property type="match status" value="1"/>
</dbReference>
<dbReference type="GO" id="GO:0005524">
    <property type="term" value="F:ATP binding"/>
    <property type="evidence" value="ECO:0007669"/>
    <property type="project" value="InterPro"/>
</dbReference>
<protein>
    <recommendedName>
        <fullName evidence="2">ABC transporter domain-containing protein</fullName>
    </recommendedName>
</protein>
<evidence type="ECO:0000259" key="2">
    <source>
        <dbReference type="Pfam" id="PF00005"/>
    </source>
</evidence>
<evidence type="ECO:0000256" key="1">
    <source>
        <dbReference type="ARBA" id="ARBA00022448"/>
    </source>
</evidence>
<sequence length="147" mass="16045">MPVINVFTKENKERKELNAKLLAQKAEFRSGEKTQDLLGLISTKKPFTWQALTYHVPVPGGQKRLLSDIYGYVKPGTFTALMGASGAGKTTLLDVLANQKTTGVIGGTVFKAGCKPGASFQRGTAYCEQMDVHEWTATVREAMRFSA</sequence>
<gene>
    <name evidence="3" type="ORF">PPACK8108_LOCUS1985</name>
</gene>
<keyword evidence="4" id="KW-1185">Reference proteome</keyword>
<name>A0AAV0AGW2_PHAPC</name>
<dbReference type="SUPFAM" id="SSF52540">
    <property type="entry name" value="P-loop containing nucleoside triphosphate hydrolases"/>
    <property type="match status" value="1"/>
</dbReference>
<dbReference type="InterPro" id="IPR027417">
    <property type="entry name" value="P-loop_NTPase"/>
</dbReference>
<dbReference type="AlphaFoldDB" id="A0AAV0AGW2"/>
<dbReference type="Gene3D" id="3.40.50.300">
    <property type="entry name" value="P-loop containing nucleotide triphosphate hydrolases"/>
    <property type="match status" value="1"/>
</dbReference>
<dbReference type="EMBL" id="CALTRL010000343">
    <property type="protein sequence ID" value="CAH7667578.1"/>
    <property type="molecule type" value="Genomic_DNA"/>
</dbReference>
<dbReference type="InterPro" id="IPR003439">
    <property type="entry name" value="ABC_transporter-like_ATP-bd"/>
</dbReference>
<feature type="domain" description="ABC transporter" evidence="2">
    <location>
        <begin position="67"/>
        <end position="141"/>
    </location>
</feature>
<evidence type="ECO:0000313" key="4">
    <source>
        <dbReference type="Proteomes" id="UP001153365"/>
    </source>
</evidence>
<proteinExistence type="predicted"/>
<dbReference type="Proteomes" id="UP001153365">
    <property type="component" value="Unassembled WGS sequence"/>
</dbReference>
<evidence type="ECO:0000313" key="3">
    <source>
        <dbReference type="EMBL" id="CAH7667578.1"/>
    </source>
</evidence>
<accession>A0AAV0AGW2</accession>
<comment type="caution">
    <text evidence="3">The sequence shown here is derived from an EMBL/GenBank/DDBJ whole genome shotgun (WGS) entry which is preliminary data.</text>
</comment>
<reference evidence="3" key="1">
    <citation type="submission" date="2022-06" db="EMBL/GenBank/DDBJ databases">
        <authorList>
            <consortium name="SYNGENTA / RWTH Aachen University"/>
        </authorList>
    </citation>
    <scope>NUCLEOTIDE SEQUENCE</scope>
</reference>
<dbReference type="GO" id="GO:0016887">
    <property type="term" value="F:ATP hydrolysis activity"/>
    <property type="evidence" value="ECO:0007669"/>
    <property type="project" value="InterPro"/>
</dbReference>